<feature type="transmembrane region" description="Helical" evidence="16">
    <location>
        <begin position="140"/>
        <end position="161"/>
    </location>
</feature>
<sequence length="554" mass="62861">MEPDCNTPLLKPDDAVIRCINTEEENSSDSSGSDNQSNTKRRTRLPFHYPHVHRNARVRREAGSDSIATYQRYRYYNKLTDPTIDTLSIPDHVIPQSFFFPFASIIRPIAKQRSIITIFSIWNTMMGSSLLSIPWAIQQAGFGCGIAILISMGCLCFYTAYRIVGLRSLAELPSSAVEFPDLCRHLLGPWAERGATFFSLIPLFGGAVVYWVLMSNFLYFIGVYVYGLIESYIHGTNSSHIINTTYPDVYCPSSYPVNLTLNLLSSTGNSTMDPFYKYWSMDGTIPFYIAVVFAPIVSMKSPGFFSKLNAFGTLSIVYFIIFIIAKGIIWGVHFDTVDPTSISYVHLFKNTFPVLVGTLSLSFFIHNCVLSIMRNQKKPENNGRDLAIAYVLVGATYLIIGGVFFVTFPFEKSCIEDNLLNNFRSNDVMAMITRAFLLFQMWTLYPLIVYILRVQVMHFLFGTIYPSWKPVLALNAFVLTICILFNIYLPKVGTIIRYCGAISGLAYIFTLPCVTYMKALKDKKQLTLWTKVIHYFIILIGICNFISQFLMRNN</sequence>
<keyword evidence="13" id="KW-0458">Lysosome</keyword>
<dbReference type="PANTHER" id="PTHR22950">
    <property type="entry name" value="AMINO ACID TRANSPORTER"/>
    <property type="match status" value="1"/>
</dbReference>
<evidence type="ECO:0000256" key="5">
    <source>
        <dbReference type="ARBA" id="ARBA00022723"/>
    </source>
</evidence>
<evidence type="ECO:0000256" key="3">
    <source>
        <dbReference type="ARBA" id="ARBA00022448"/>
    </source>
</evidence>
<keyword evidence="10 16" id="KW-0472">Membrane</keyword>
<evidence type="ECO:0000256" key="9">
    <source>
        <dbReference type="ARBA" id="ARBA00023053"/>
    </source>
</evidence>
<feature type="domain" description="Amino acid transporter transmembrane" evidence="17">
    <location>
        <begin position="288"/>
        <end position="547"/>
    </location>
</feature>
<keyword evidence="4 16" id="KW-0812">Transmembrane</keyword>
<gene>
    <name evidence="18" type="primary">F13H10.3</name>
    <name evidence="18" type="ORF">TNCT_433701</name>
</gene>
<feature type="compositionally biased region" description="Low complexity" evidence="15">
    <location>
        <begin position="28"/>
        <end position="38"/>
    </location>
</feature>
<evidence type="ECO:0000256" key="11">
    <source>
        <dbReference type="ARBA" id="ARBA00023157"/>
    </source>
</evidence>
<comment type="similarity">
    <text evidence="14">Belongs to the amino acid/polyamine transporter 2 family. SLC38A9 subfamily.</text>
</comment>
<evidence type="ECO:0000256" key="7">
    <source>
        <dbReference type="ARBA" id="ARBA00022970"/>
    </source>
</evidence>
<keyword evidence="8 16" id="KW-1133">Transmembrane helix</keyword>
<dbReference type="GO" id="GO:0005765">
    <property type="term" value="C:lysosomal membrane"/>
    <property type="evidence" value="ECO:0007669"/>
    <property type="project" value="UniProtKB-SubCell"/>
</dbReference>
<comment type="subcellular location">
    <subcellularLocation>
        <location evidence="1">Late endosome membrane</location>
        <topology evidence="1">Multi-pass membrane protein</topology>
    </subcellularLocation>
    <subcellularLocation>
        <location evidence="2">Lysosome membrane</location>
        <topology evidence="2">Multi-pass membrane protein</topology>
    </subcellularLocation>
</comment>
<keyword evidence="5" id="KW-0479">Metal-binding</keyword>
<keyword evidence="12" id="KW-0325">Glycoprotein</keyword>
<evidence type="ECO:0000256" key="2">
    <source>
        <dbReference type="ARBA" id="ARBA00004155"/>
    </source>
</evidence>
<dbReference type="PANTHER" id="PTHR22950:SF244">
    <property type="entry name" value="NEUTRAL AMINO ACID TRANSPORTER 9"/>
    <property type="match status" value="1"/>
</dbReference>
<feature type="transmembrane region" description="Helical" evidence="16">
    <location>
        <begin position="385"/>
        <end position="408"/>
    </location>
</feature>
<dbReference type="OrthoDB" id="294730at2759"/>
<accession>A0A8X6F943</accession>
<dbReference type="EMBL" id="BMAO01001484">
    <property type="protein sequence ID" value="GFQ73762.1"/>
    <property type="molecule type" value="Genomic_DNA"/>
</dbReference>
<dbReference type="Pfam" id="PF01490">
    <property type="entry name" value="Aa_trans"/>
    <property type="match status" value="2"/>
</dbReference>
<evidence type="ECO:0000256" key="1">
    <source>
        <dbReference type="ARBA" id="ARBA00004107"/>
    </source>
</evidence>
<keyword evidence="3" id="KW-0813">Transport</keyword>
<feature type="transmembrane region" description="Helical" evidence="16">
    <location>
        <begin position="532"/>
        <end position="551"/>
    </location>
</feature>
<feature type="transmembrane region" description="Helical" evidence="16">
    <location>
        <begin position="208"/>
        <end position="229"/>
    </location>
</feature>
<evidence type="ECO:0000256" key="8">
    <source>
        <dbReference type="ARBA" id="ARBA00022989"/>
    </source>
</evidence>
<feature type="transmembrane region" description="Helical" evidence="16">
    <location>
        <begin position="472"/>
        <end position="489"/>
    </location>
</feature>
<feature type="transmembrane region" description="Helical" evidence="16">
    <location>
        <begin position="310"/>
        <end position="332"/>
    </location>
</feature>
<evidence type="ECO:0000256" key="15">
    <source>
        <dbReference type="SAM" id="MobiDB-lite"/>
    </source>
</evidence>
<feature type="transmembrane region" description="Helical" evidence="16">
    <location>
        <begin position="278"/>
        <end position="298"/>
    </location>
</feature>
<evidence type="ECO:0000313" key="19">
    <source>
        <dbReference type="Proteomes" id="UP000887116"/>
    </source>
</evidence>
<organism evidence="18 19">
    <name type="scientific">Trichonephila clavata</name>
    <name type="common">Joro spider</name>
    <name type="synonym">Nephila clavata</name>
    <dbReference type="NCBI Taxonomy" id="2740835"/>
    <lineage>
        <taxon>Eukaryota</taxon>
        <taxon>Metazoa</taxon>
        <taxon>Ecdysozoa</taxon>
        <taxon>Arthropoda</taxon>
        <taxon>Chelicerata</taxon>
        <taxon>Arachnida</taxon>
        <taxon>Araneae</taxon>
        <taxon>Araneomorphae</taxon>
        <taxon>Entelegynae</taxon>
        <taxon>Araneoidea</taxon>
        <taxon>Nephilidae</taxon>
        <taxon>Trichonephila</taxon>
    </lineage>
</organism>
<dbReference type="GO" id="GO:0015179">
    <property type="term" value="F:L-amino acid transmembrane transporter activity"/>
    <property type="evidence" value="ECO:0007669"/>
    <property type="project" value="TreeGrafter"/>
</dbReference>
<evidence type="ECO:0000256" key="12">
    <source>
        <dbReference type="ARBA" id="ARBA00023180"/>
    </source>
</evidence>
<keyword evidence="11" id="KW-1015">Disulfide bond</keyword>
<dbReference type="GO" id="GO:0046872">
    <property type="term" value="F:metal ion binding"/>
    <property type="evidence" value="ECO:0007669"/>
    <property type="project" value="UniProtKB-KW"/>
</dbReference>
<name>A0A8X6F943_TRICU</name>
<evidence type="ECO:0000256" key="16">
    <source>
        <dbReference type="SAM" id="Phobius"/>
    </source>
</evidence>
<evidence type="ECO:0000256" key="13">
    <source>
        <dbReference type="ARBA" id="ARBA00023228"/>
    </source>
</evidence>
<keyword evidence="7" id="KW-0029">Amino-acid transport</keyword>
<evidence type="ECO:0000259" key="17">
    <source>
        <dbReference type="Pfam" id="PF01490"/>
    </source>
</evidence>
<evidence type="ECO:0000256" key="14">
    <source>
        <dbReference type="ARBA" id="ARBA00038442"/>
    </source>
</evidence>
<feature type="transmembrane region" description="Helical" evidence="16">
    <location>
        <begin position="495"/>
        <end position="520"/>
    </location>
</feature>
<evidence type="ECO:0000256" key="6">
    <source>
        <dbReference type="ARBA" id="ARBA00022753"/>
    </source>
</evidence>
<feature type="domain" description="Amino acid transporter transmembrane" evidence="17">
    <location>
        <begin position="117"/>
        <end position="221"/>
    </location>
</feature>
<keyword evidence="19" id="KW-1185">Reference proteome</keyword>
<proteinExistence type="inferred from homology"/>
<comment type="caution">
    <text evidence="18">The sequence shown here is derived from an EMBL/GenBank/DDBJ whole genome shotgun (WGS) entry which is preliminary data.</text>
</comment>
<keyword evidence="6" id="KW-0967">Endosome</keyword>
<evidence type="ECO:0000313" key="18">
    <source>
        <dbReference type="EMBL" id="GFQ73762.1"/>
    </source>
</evidence>
<evidence type="ECO:0000256" key="10">
    <source>
        <dbReference type="ARBA" id="ARBA00023136"/>
    </source>
</evidence>
<feature type="transmembrane region" description="Helical" evidence="16">
    <location>
        <begin position="428"/>
        <end position="452"/>
    </location>
</feature>
<protein>
    <submittedName>
        <fullName evidence="18">Sodium-coupled neutral amino acid transporter 9 homolog</fullName>
    </submittedName>
</protein>
<dbReference type="Proteomes" id="UP000887116">
    <property type="component" value="Unassembled WGS sequence"/>
</dbReference>
<feature type="transmembrane region" description="Helical" evidence="16">
    <location>
        <begin position="352"/>
        <end position="373"/>
    </location>
</feature>
<dbReference type="InterPro" id="IPR013057">
    <property type="entry name" value="AA_transpt_TM"/>
</dbReference>
<dbReference type="GO" id="GO:0031902">
    <property type="term" value="C:late endosome membrane"/>
    <property type="evidence" value="ECO:0007669"/>
    <property type="project" value="UniProtKB-SubCell"/>
</dbReference>
<evidence type="ECO:0000256" key="4">
    <source>
        <dbReference type="ARBA" id="ARBA00022692"/>
    </source>
</evidence>
<keyword evidence="9" id="KW-0915">Sodium</keyword>
<reference evidence="18" key="1">
    <citation type="submission" date="2020-07" db="EMBL/GenBank/DDBJ databases">
        <title>Multicomponent nature underlies the extraordinary mechanical properties of spider dragline silk.</title>
        <authorList>
            <person name="Kono N."/>
            <person name="Nakamura H."/>
            <person name="Mori M."/>
            <person name="Yoshida Y."/>
            <person name="Ohtoshi R."/>
            <person name="Malay A.D."/>
            <person name="Moran D.A.P."/>
            <person name="Tomita M."/>
            <person name="Numata K."/>
            <person name="Arakawa K."/>
        </authorList>
    </citation>
    <scope>NUCLEOTIDE SEQUENCE</scope>
</reference>
<dbReference type="AlphaFoldDB" id="A0A8X6F943"/>
<feature type="region of interest" description="Disordered" evidence="15">
    <location>
        <begin position="22"/>
        <end position="45"/>
    </location>
</feature>